<dbReference type="InterPro" id="IPR003021">
    <property type="entry name" value="Rad1_Rec1_Rad17"/>
</dbReference>
<dbReference type="GO" id="GO:0016787">
    <property type="term" value="F:hydrolase activity"/>
    <property type="evidence" value="ECO:0007669"/>
    <property type="project" value="UniProtKB-KW"/>
</dbReference>
<evidence type="ECO:0000256" key="3">
    <source>
        <dbReference type="ARBA" id="ARBA00022763"/>
    </source>
</evidence>
<proteinExistence type="inferred from homology"/>
<comment type="function">
    <text evidence="6">Component of the checkpoint clamp complex involved in the surveillance mechanism that allows the DNA repair pathways to act to restore the integrity of the DNA prior to DNA synthesis or separation of the replicated chromosomes.</text>
</comment>
<dbReference type="FunCoup" id="H2ASY5">
    <property type="interactions" value="204"/>
</dbReference>
<evidence type="ECO:0000313" key="9">
    <source>
        <dbReference type="Proteomes" id="UP000005220"/>
    </source>
</evidence>
<keyword evidence="5 6" id="KW-0539">Nucleus</keyword>
<comment type="similarity">
    <text evidence="2 6">Belongs to the rad1 family.</text>
</comment>
<dbReference type="GO" id="GO:0030896">
    <property type="term" value="C:checkpoint clamp complex"/>
    <property type="evidence" value="ECO:0007669"/>
    <property type="project" value="UniProtKB-UniRule"/>
</dbReference>
<evidence type="ECO:0000256" key="1">
    <source>
        <dbReference type="ARBA" id="ARBA00004123"/>
    </source>
</evidence>
<gene>
    <name evidence="8" type="primary">KAFR0C04940</name>
    <name evidence="8" type="ORF">KAFR_0C04940</name>
</gene>
<sequence length="401" mass="45066">MRFRDNQIASFSATTVHLEHITTALQCLTPFGIKEDVLIYIDKDGLSFVRENNHSVKIQLLLSRELFMSYCFDEINGTEDNNDANNMKLCVKINHILDSVNVANRNLDDIVECTLSYDGEGTPFVLIFEDSMISERVEYSTFLIKDMDNSDLQIIRDEIVLECIIKGDVLYSALQDLKDINCKDCYIYAKTKSNGENIFCFVSKSDLGMSKIKLPGVRSILEKLEIYESDFATLCYDVPVIGFFDFGTFDKIRASTKIASKVLFRMDSNGLLSVNILSQTDNVIISDTRNSNRSNSGGAKQLQLPKDYPGIVIEVSILGKEELDEFSIHDVEKLMETKTGTDDKHVENHNIKRSLGLTVNNNLLDLSTDGNSNAITRTDGDSEDENRAGLTQSANDLPLFF</sequence>
<keyword evidence="3 6" id="KW-0227">DNA damage</keyword>
<dbReference type="eggNOG" id="KOG3194">
    <property type="taxonomic scope" value="Eukaryota"/>
</dbReference>
<keyword evidence="6" id="KW-0540">Nuclease</keyword>
<evidence type="ECO:0000256" key="2">
    <source>
        <dbReference type="ARBA" id="ARBA00010991"/>
    </source>
</evidence>
<dbReference type="OrthoDB" id="337581at2759"/>
<dbReference type="KEGG" id="kaf:KAFR_0C04940"/>
<protein>
    <recommendedName>
        <fullName evidence="6">DNA damage checkpoint control protein RAD17</fullName>
    </recommendedName>
</protein>
<evidence type="ECO:0000256" key="5">
    <source>
        <dbReference type="ARBA" id="ARBA00023242"/>
    </source>
</evidence>
<dbReference type="RefSeq" id="XP_003956620.1">
    <property type="nucleotide sequence ID" value="XM_003956571.1"/>
</dbReference>
<dbReference type="PIRSF" id="PIRSF011769">
    <property type="entry name" value="Cell_cycle_RAD17"/>
    <property type="match status" value="1"/>
</dbReference>
<dbReference type="Gene3D" id="3.70.10.10">
    <property type="match status" value="1"/>
</dbReference>
<dbReference type="PRINTS" id="PR01245">
    <property type="entry name" value="RAD1REC1"/>
</dbReference>
<accession>H2ASY5</accession>
<dbReference type="GeneID" id="13885403"/>
<comment type="subcellular location">
    <subcellularLocation>
        <location evidence="1 6">Nucleus</location>
    </subcellularLocation>
</comment>
<evidence type="ECO:0000256" key="6">
    <source>
        <dbReference type="PIRNR" id="PIRNR011769"/>
    </source>
</evidence>
<dbReference type="PANTHER" id="PTHR10870">
    <property type="entry name" value="CELL CYCLE CHECKPOINT PROTEIN RAD1"/>
    <property type="match status" value="1"/>
</dbReference>
<reference evidence="8 9" key="1">
    <citation type="journal article" date="2011" name="Proc. Natl. Acad. Sci. U.S.A.">
        <title>Evolutionary erosion of yeast sex chromosomes by mating-type switching accidents.</title>
        <authorList>
            <person name="Gordon J.L."/>
            <person name="Armisen D."/>
            <person name="Proux-Wera E."/>
            <person name="Oheigeartaigh S.S."/>
            <person name="Byrne K.P."/>
            <person name="Wolfe K.H."/>
        </authorList>
    </citation>
    <scope>NUCLEOTIDE SEQUENCE [LARGE SCALE GENOMIC DNA]</scope>
    <source>
        <strain evidence="9">ATCC 22294 / BCRC 22015 / CBS 2517 / CECT 1963 / NBRC 1671 / NRRL Y-8276</strain>
    </source>
</reference>
<organism evidence="8 9">
    <name type="scientific">Kazachstania africana (strain ATCC 22294 / BCRC 22015 / CBS 2517 / CECT 1963 / NBRC 1671 / NRRL Y-8276)</name>
    <name type="common">Yeast</name>
    <name type="synonym">Kluyveromyces africanus</name>
    <dbReference type="NCBI Taxonomy" id="1071382"/>
    <lineage>
        <taxon>Eukaryota</taxon>
        <taxon>Fungi</taxon>
        <taxon>Dikarya</taxon>
        <taxon>Ascomycota</taxon>
        <taxon>Saccharomycotina</taxon>
        <taxon>Saccharomycetes</taxon>
        <taxon>Saccharomycetales</taxon>
        <taxon>Saccharomycetaceae</taxon>
        <taxon>Kazachstania</taxon>
    </lineage>
</organism>
<dbReference type="GO" id="GO:0003684">
    <property type="term" value="F:damaged DNA binding"/>
    <property type="evidence" value="ECO:0007669"/>
    <property type="project" value="UniProtKB-UniRule"/>
</dbReference>
<dbReference type="AlphaFoldDB" id="H2ASY5"/>
<dbReference type="Proteomes" id="UP000005220">
    <property type="component" value="Chromosome 3"/>
</dbReference>
<name>H2ASY5_KAZAF</name>
<dbReference type="STRING" id="1071382.H2ASY5"/>
<dbReference type="InParanoid" id="H2ASY5"/>
<dbReference type="PANTHER" id="PTHR10870:SF0">
    <property type="entry name" value="CELL CYCLE CHECKPOINT PROTEIN RAD1"/>
    <property type="match status" value="1"/>
</dbReference>
<keyword evidence="6" id="KW-0238">DNA-binding</keyword>
<keyword evidence="9" id="KW-1185">Reference proteome</keyword>
<keyword evidence="4 6" id="KW-0234">DNA repair</keyword>
<keyword evidence="6" id="KW-0378">Hydrolase</keyword>
<dbReference type="GO" id="GO:0007131">
    <property type="term" value="P:reciprocal meiotic recombination"/>
    <property type="evidence" value="ECO:0007669"/>
    <property type="project" value="EnsemblFungi"/>
</dbReference>
<dbReference type="GO" id="GO:0006302">
    <property type="term" value="P:double-strand break repair"/>
    <property type="evidence" value="ECO:0007669"/>
    <property type="project" value="UniProtKB-UniRule"/>
</dbReference>
<dbReference type="GO" id="GO:0003690">
    <property type="term" value="F:double-stranded DNA binding"/>
    <property type="evidence" value="ECO:0007669"/>
    <property type="project" value="EnsemblFungi"/>
</dbReference>
<dbReference type="EMBL" id="HE650823">
    <property type="protein sequence ID" value="CCF57485.1"/>
    <property type="molecule type" value="Genomic_DNA"/>
</dbReference>
<dbReference type="GO" id="GO:0004518">
    <property type="term" value="F:nuclease activity"/>
    <property type="evidence" value="ECO:0007669"/>
    <property type="project" value="UniProtKB-KW"/>
</dbReference>
<dbReference type="GO" id="GO:0000077">
    <property type="term" value="P:DNA damage checkpoint signaling"/>
    <property type="evidence" value="ECO:0007669"/>
    <property type="project" value="UniProtKB-UniRule"/>
</dbReference>
<dbReference type="Pfam" id="PF02144">
    <property type="entry name" value="Rad1"/>
    <property type="match status" value="1"/>
</dbReference>
<dbReference type="HOGENOM" id="CLU_057555_0_0_1"/>
<feature type="region of interest" description="Disordered" evidence="7">
    <location>
        <begin position="368"/>
        <end position="401"/>
    </location>
</feature>
<evidence type="ECO:0000256" key="4">
    <source>
        <dbReference type="ARBA" id="ARBA00023204"/>
    </source>
</evidence>
<evidence type="ECO:0000256" key="7">
    <source>
        <dbReference type="SAM" id="MobiDB-lite"/>
    </source>
</evidence>
<evidence type="ECO:0000313" key="8">
    <source>
        <dbReference type="EMBL" id="CCF57485.1"/>
    </source>
</evidence>
<dbReference type="InterPro" id="IPR016587">
    <property type="entry name" value="Rad17"/>
</dbReference>